<organism evidence="2 3">
    <name type="scientific">Antribacter soli</name>
    <dbReference type="NCBI Taxonomy" id="2910976"/>
    <lineage>
        <taxon>Bacteria</taxon>
        <taxon>Bacillati</taxon>
        <taxon>Actinomycetota</taxon>
        <taxon>Actinomycetes</taxon>
        <taxon>Micrococcales</taxon>
        <taxon>Promicromonosporaceae</taxon>
        <taxon>Antribacter</taxon>
    </lineage>
</organism>
<keyword evidence="3" id="KW-1185">Reference proteome</keyword>
<accession>A0AA41QF59</accession>
<evidence type="ECO:0000256" key="1">
    <source>
        <dbReference type="SAM" id="MobiDB-lite"/>
    </source>
</evidence>
<protein>
    <recommendedName>
        <fullName evidence="4">Tetratricopeptide repeat protein</fullName>
    </recommendedName>
</protein>
<dbReference type="Proteomes" id="UP001165405">
    <property type="component" value="Unassembled WGS sequence"/>
</dbReference>
<feature type="region of interest" description="Disordered" evidence="1">
    <location>
        <begin position="206"/>
        <end position="326"/>
    </location>
</feature>
<gene>
    <name evidence="2" type="ORF">L1785_11140</name>
</gene>
<dbReference type="InterPro" id="IPR011990">
    <property type="entry name" value="TPR-like_helical_dom_sf"/>
</dbReference>
<evidence type="ECO:0000313" key="3">
    <source>
        <dbReference type="Proteomes" id="UP001165405"/>
    </source>
</evidence>
<dbReference type="AlphaFoldDB" id="A0AA41QF59"/>
<comment type="caution">
    <text evidence="2">The sequence shown here is derived from an EMBL/GenBank/DDBJ whole genome shotgun (WGS) entry which is preliminary data.</text>
</comment>
<sequence>MRGLTKDNAEQVGLHLVMAGRLLEIDPERAYEHAQAAVRRGGRVDIVREAAGIAAYRTGRYAEALRELRTVRRLNGSSEHLPIMADAERGLGRPERAIALAASDEAGTLDALGRTELAIVVSGARTDLGEHDAALAVLDKIPADEAQGDLGLRVLQARAIALEAAGRTEEADALLATVDPKSLERAIGASPLEDDVVVYDVYDEEADLGESEQDDDSDEDDEAPEDELDDDLGDDEDEPSDPSDDDDLDDDEPLDADPAGEPSLTEVEPDDLGDEDEPEDAAPGDELGDEPREPSDQAGTAVGDVEDRGDPSGVGQDVDGAKDATA</sequence>
<dbReference type="RefSeq" id="WP_236089336.1">
    <property type="nucleotide sequence ID" value="NZ_JAKGSG010000032.1"/>
</dbReference>
<dbReference type="Gene3D" id="1.25.40.10">
    <property type="entry name" value="Tetratricopeptide repeat domain"/>
    <property type="match status" value="1"/>
</dbReference>
<feature type="compositionally biased region" description="Acidic residues" evidence="1">
    <location>
        <begin position="206"/>
        <end position="255"/>
    </location>
</feature>
<name>A0AA41QF59_9MICO</name>
<dbReference type="EMBL" id="JAKGSG010000032">
    <property type="protein sequence ID" value="MCF4121536.1"/>
    <property type="molecule type" value="Genomic_DNA"/>
</dbReference>
<proteinExistence type="predicted"/>
<evidence type="ECO:0000313" key="2">
    <source>
        <dbReference type="EMBL" id="MCF4121536.1"/>
    </source>
</evidence>
<evidence type="ECO:0008006" key="4">
    <source>
        <dbReference type="Google" id="ProtNLM"/>
    </source>
</evidence>
<feature type="compositionally biased region" description="Acidic residues" evidence="1">
    <location>
        <begin position="267"/>
        <end position="288"/>
    </location>
</feature>
<reference evidence="2" key="1">
    <citation type="submission" date="2022-01" db="EMBL/GenBank/DDBJ databases">
        <title>Antribacter sp. nov., isolated from Guizhou of China.</title>
        <authorList>
            <person name="Chengliang C."/>
            <person name="Ya Z."/>
        </authorList>
    </citation>
    <scope>NUCLEOTIDE SEQUENCE</scope>
    <source>
        <strain evidence="2">KLBMP 9083</strain>
    </source>
</reference>